<dbReference type="Gene3D" id="3.90.550.10">
    <property type="entry name" value="Spore Coat Polysaccharide Biosynthesis Protein SpsA, Chain A"/>
    <property type="match status" value="1"/>
</dbReference>
<dbReference type="CDD" id="cd00761">
    <property type="entry name" value="Glyco_tranf_GTA_type"/>
    <property type="match status" value="1"/>
</dbReference>
<gene>
    <name evidence="4" type="ORF">SAMN02910344_00376</name>
</gene>
<evidence type="ECO:0000313" key="5">
    <source>
        <dbReference type="Proteomes" id="UP000243745"/>
    </source>
</evidence>
<keyword evidence="5" id="KW-1185">Reference proteome</keyword>
<dbReference type="RefSeq" id="WP_093140462.1">
    <property type="nucleotide sequence ID" value="NZ_FOXF01000004.1"/>
</dbReference>
<dbReference type="InterPro" id="IPR001173">
    <property type="entry name" value="Glyco_trans_2-like"/>
</dbReference>
<keyword evidence="1" id="KW-0328">Glycosyltransferase</keyword>
<name>A0A662ZER4_9GAMM</name>
<accession>A0A662ZER4</accession>
<dbReference type="Proteomes" id="UP000243745">
    <property type="component" value="Unassembled WGS sequence"/>
</dbReference>
<sequence>MVKISVIVPCHNDGQYLPRCLDSLTGQTLQDIEILVVENRSSDNSQAVIEEYAQKDSRIKALSISTESLSLARNKGLDKASGTYVMFCDPDGWFEPDMCRIMYYAIENSETDIADCGISCEFSADMTEQDRARRYSEDFSGPRRSGIHSLTRKHLLSTNPTVCSKIWRRDLIERTALRFSPLRAHEDYDFWYRYAFRSRTICYIRNQLYHYFISQASINDSLASEDNPNRKSRLDVAMSFLDFVTVQQPKITDRTRKTVVAVFEEMAEQMSCLLKGNEQEEICRIINSTLRNRLQTETFFTPVAGTISNLNNGGSMTSLKVRRLLMNTRVLLNRINGREISDSLKYSIAVNDSRIQYRKNILSHK</sequence>
<organism evidence="4 5">
    <name type="scientific">Ruminobacter amylophilus</name>
    <dbReference type="NCBI Taxonomy" id="867"/>
    <lineage>
        <taxon>Bacteria</taxon>
        <taxon>Pseudomonadati</taxon>
        <taxon>Pseudomonadota</taxon>
        <taxon>Gammaproteobacteria</taxon>
        <taxon>Aeromonadales</taxon>
        <taxon>Succinivibrionaceae</taxon>
        <taxon>Ruminobacter</taxon>
    </lineage>
</organism>
<dbReference type="PANTHER" id="PTHR22916">
    <property type="entry name" value="GLYCOSYLTRANSFERASE"/>
    <property type="match status" value="1"/>
</dbReference>
<dbReference type="SUPFAM" id="SSF53448">
    <property type="entry name" value="Nucleotide-diphospho-sugar transferases"/>
    <property type="match status" value="1"/>
</dbReference>
<evidence type="ECO:0000259" key="3">
    <source>
        <dbReference type="Pfam" id="PF00535"/>
    </source>
</evidence>
<proteinExistence type="predicted"/>
<feature type="domain" description="Glycosyltransferase 2-like" evidence="3">
    <location>
        <begin position="5"/>
        <end position="131"/>
    </location>
</feature>
<dbReference type="EMBL" id="FOXF01000004">
    <property type="protein sequence ID" value="SFP07525.1"/>
    <property type="molecule type" value="Genomic_DNA"/>
</dbReference>
<dbReference type="InterPro" id="IPR029044">
    <property type="entry name" value="Nucleotide-diphossugar_trans"/>
</dbReference>
<dbReference type="OrthoDB" id="9802649at2"/>
<reference evidence="4 5" key="1">
    <citation type="submission" date="2016-10" db="EMBL/GenBank/DDBJ databases">
        <authorList>
            <person name="Varghese N."/>
            <person name="Submissions S."/>
        </authorList>
    </citation>
    <scope>NUCLEOTIDE SEQUENCE [LARGE SCALE GENOMIC DNA]</scope>
    <source>
        <strain evidence="4 5">DSM 1361</strain>
    </source>
</reference>
<evidence type="ECO:0000256" key="2">
    <source>
        <dbReference type="ARBA" id="ARBA00022679"/>
    </source>
</evidence>
<protein>
    <submittedName>
        <fullName evidence="4">Glycosyltransferase involved in cell wall bisynthesis</fullName>
    </submittedName>
</protein>
<dbReference type="GO" id="GO:0016758">
    <property type="term" value="F:hexosyltransferase activity"/>
    <property type="evidence" value="ECO:0007669"/>
    <property type="project" value="UniProtKB-ARBA"/>
</dbReference>
<keyword evidence="2 4" id="KW-0808">Transferase</keyword>
<dbReference type="Pfam" id="PF00535">
    <property type="entry name" value="Glycos_transf_2"/>
    <property type="match status" value="1"/>
</dbReference>
<evidence type="ECO:0000313" key="4">
    <source>
        <dbReference type="EMBL" id="SFP07525.1"/>
    </source>
</evidence>
<dbReference type="PANTHER" id="PTHR22916:SF51">
    <property type="entry name" value="GLYCOSYLTRANSFERASE EPSH-RELATED"/>
    <property type="match status" value="1"/>
</dbReference>
<dbReference type="AlphaFoldDB" id="A0A662ZER4"/>
<evidence type="ECO:0000256" key="1">
    <source>
        <dbReference type="ARBA" id="ARBA00022676"/>
    </source>
</evidence>